<dbReference type="RefSeq" id="XP_016762008.1">
    <property type="nucleotide sequence ID" value="XM_016907654.1"/>
</dbReference>
<reference evidence="2 3" key="1">
    <citation type="journal article" date="2012" name="PLoS Pathog.">
        <title>Diverse lifestyles and strategies of plant pathogenesis encoded in the genomes of eighteen Dothideomycetes fungi.</title>
        <authorList>
            <person name="Ohm R.A."/>
            <person name="Feau N."/>
            <person name="Henrissat B."/>
            <person name="Schoch C.L."/>
            <person name="Horwitz B.A."/>
            <person name="Barry K.W."/>
            <person name="Condon B.J."/>
            <person name="Copeland A.C."/>
            <person name="Dhillon B."/>
            <person name="Glaser F."/>
            <person name="Hesse C.N."/>
            <person name="Kosti I."/>
            <person name="LaButti K."/>
            <person name="Lindquist E.A."/>
            <person name="Lucas S."/>
            <person name="Salamov A.A."/>
            <person name="Bradshaw R.E."/>
            <person name="Ciuffetti L."/>
            <person name="Hamelin R.C."/>
            <person name="Kema G.H.J."/>
            <person name="Lawrence C."/>
            <person name="Scott J.A."/>
            <person name="Spatafora J.W."/>
            <person name="Turgeon B.G."/>
            <person name="de Wit P.J.G.M."/>
            <person name="Zhong S."/>
            <person name="Goodwin S.B."/>
            <person name="Grigoriev I.V."/>
        </authorList>
    </citation>
    <scope>NUCLEOTIDE SEQUENCE [LARGE SCALE GENOMIC DNA]</scope>
    <source>
        <strain evidence="2 3">SO2202</strain>
    </source>
</reference>
<evidence type="ECO:0000313" key="3">
    <source>
        <dbReference type="Proteomes" id="UP000016931"/>
    </source>
</evidence>
<feature type="region of interest" description="Disordered" evidence="1">
    <location>
        <begin position="315"/>
        <end position="369"/>
    </location>
</feature>
<protein>
    <submittedName>
        <fullName evidence="2">Uncharacterized protein</fullName>
    </submittedName>
</protein>
<dbReference type="EMBL" id="KB456263">
    <property type="protein sequence ID" value="EMF13887.1"/>
    <property type="molecule type" value="Genomic_DNA"/>
</dbReference>
<dbReference type="Proteomes" id="UP000016931">
    <property type="component" value="Unassembled WGS sequence"/>
</dbReference>
<evidence type="ECO:0000256" key="1">
    <source>
        <dbReference type="SAM" id="MobiDB-lite"/>
    </source>
</evidence>
<feature type="region of interest" description="Disordered" evidence="1">
    <location>
        <begin position="30"/>
        <end position="49"/>
    </location>
</feature>
<sequence length="369" mass="42357">MAMERCTYDFIQSSETTGMASGGHLYLFPSAPSAPSPPTRHPPPSRQNSYRAIPSLAATRGASSGAIYMYSSPLQQYYRLPQAHQPFSLQQLLPEPHYRQFYRERVQFFNHSYLSPRMAHNYHHQRFFAQAPTVQAHPLAVRLQGLLSMSISQISLISATEIHTLRAYRDQSHALYMQWAYTQPNPAERLDQLDDWRYKTDVAFQKWLDCFEANHALQQREVEQSKASADFKGALHLKDMAYEKSSTSEVDAANRPKIENWRNRVTDSNLVDEPSDDEDLQEYRLGAAAQVNRDHVNYLEAAENHGYVIQWAVKPAKKRARTPSEQEENREREASASSVAKRAKASPQGENNEMLEDPLPDRTRKHSRH</sequence>
<evidence type="ECO:0000313" key="2">
    <source>
        <dbReference type="EMBL" id="EMF13887.1"/>
    </source>
</evidence>
<keyword evidence="3" id="KW-1185">Reference proteome</keyword>
<feature type="compositionally biased region" description="Pro residues" evidence="1">
    <location>
        <begin position="32"/>
        <end position="45"/>
    </location>
</feature>
<name>M3B295_SPHMS</name>
<proteinExistence type="predicted"/>
<dbReference type="HOGENOM" id="CLU_750414_0_0_1"/>
<dbReference type="GeneID" id="27904791"/>
<feature type="compositionally biased region" description="Basic and acidic residues" evidence="1">
    <location>
        <begin position="322"/>
        <end position="334"/>
    </location>
</feature>
<organism evidence="2 3">
    <name type="scientific">Sphaerulina musiva (strain SO2202)</name>
    <name type="common">Poplar stem canker fungus</name>
    <name type="synonym">Septoria musiva</name>
    <dbReference type="NCBI Taxonomy" id="692275"/>
    <lineage>
        <taxon>Eukaryota</taxon>
        <taxon>Fungi</taxon>
        <taxon>Dikarya</taxon>
        <taxon>Ascomycota</taxon>
        <taxon>Pezizomycotina</taxon>
        <taxon>Dothideomycetes</taxon>
        <taxon>Dothideomycetidae</taxon>
        <taxon>Mycosphaerellales</taxon>
        <taxon>Mycosphaerellaceae</taxon>
        <taxon>Sphaerulina</taxon>
    </lineage>
</organism>
<gene>
    <name evidence="2" type="ORF">SEPMUDRAFT_156059</name>
</gene>
<accession>M3B295</accession>
<dbReference type="AlphaFoldDB" id="M3B295"/>